<proteinExistence type="predicted"/>
<name>A0ABY6WGP7_9BURK</name>
<dbReference type="InterPro" id="IPR044159">
    <property type="entry name" value="IQM"/>
</dbReference>
<dbReference type="PANTHER" id="PTHR31250:SF27">
    <property type="entry name" value="IQ DOMAIN-CONTAINING PROTEIN IQM5"/>
    <property type="match status" value="1"/>
</dbReference>
<reference evidence="4 5" key="1">
    <citation type="submission" date="2019-08" db="EMBL/GenBank/DDBJ databases">
        <authorList>
            <person name="Peeters C."/>
        </authorList>
    </citation>
    <scope>NUCLEOTIDE SEQUENCE [LARGE SCALE GENOMIC DNA]</scope>
    <source>
        <strain evidence="4 5">LMG 20602</strain>
    </source>
</reference>
<evidence type="ECO:0000256" key="2">
    <source>
        <dbReference type="ARBA" id="ARBA00022490"/>
    </source>
</evidence>
<organism evidence="4 5">
    <name type="scientific">Pandoraea capi</name>
    <dbReference type="NCBI Taxonomy" id="2508286"/>
    <lineage>
        <taxon>Bacteria</taxon>
        <taxon>Pseudomonadati</taxon>
        <taxon>Pseudomonadota</taxon>
        <taxon>Betaproteobacteria</taxon>
        <taxon>Burkholderiales</taxon>
        <taxon>Burkholderiaceae</taxon>
        <taxon>Pandoraea</taxon>
    </lineage>
</organism>
<feature type="region of interest" description="Disordered" evidence="3">
    <location>
        <begin position="1"/>
        <end position="100"/>
    </location>
</feature>
<dbReference type="RefSeq" id="WP_150723429.1">
    <property type="nucleotide sequence ID" value="NZ_CABPRV010000017.1"/>
</dbReference>
<evidence type="ECO:0000313" key="5">
    <source>
        <dbReference type="Proteomes" id="UP000366065"/>
    </source>
</evidence>
<evidence type="ECO:0000256" key="1">
    <source>
        <dbReference type="ARBA" id="ARBA00004496"/>
    </source>
</evidence>
<keyword evidence="2" id="KW-0963">Cytoplasm</keyword>
<comment type="subcellular location">
    <subcellularLocation>
        <location evidence="1">Cytoplasm</location>
    </subcellularLocation>
</comment>
<comment type="caution">
    <text evidence="4">The sequence shown here is derived from an EMBL/GenBank/DDBJ whole genome shotgun (WGS) entry which is preliminary data.</text>
</comment>
<dbReference type="Proteomes" id="UP000366065">
    <property type="component" value="Unassembled WGS sequence"/>
</dbReference>
<gene>
    <name evidence="4" type="ORF">PCA20602_04943</name>
</gene>
<dbReference type="EMBL" id="CABPRV010000017">
    <property type="protein sequence ID" value="VVE54491.1"/>
    <property type="molecule type" value="Genomic_DNA"/>
</dbReference>
<evidence type="ECO:0000313" key="4">
    <source>
        <dbReference type="EMBL" id="VVE54491.1"/>
    </source>
</evidence>
<accession>A0ABY6WGP7</accession>
<sequence length="284" mass="30713">MQKIPNRGLQLPSLQITPPTQARPGATHAPASLGLPTPTAANPLLSGLPVRARRSPSPSPDAADHSDSDCSIEIVIEEVELEPLPQSESPGARRPNRLAPGLDHNNLTVFGAARVETEVSGRPTLFKHLQPLDGRHAGEDRGVSFESKVMYLKPAERAQFKVSVQDGLMIGADGRPIDTRDASRRPGKTPERAIFVMDRHGDIYLSKTFRKGLFHHSSFLAGQPVAAAGDIRIENGKVTDVSRTSGHYQPTSRHLQQFVDHLTNLGVPATFHVHDSNATPADSV</sequence>
<keyword evidence="5" id="KW-1185">Reference proteome</keyword>
<evidence type="ECO:0000256" key="3">
    <source>
        <dbReference type="SAM" id="MobiDB-lite"/>
    </source>
</evidence>
<dbReference type="PANTHER" id="PTHR31250">
    <property type="entry name" value="IQ DOMAIN-CONTAINING PROTEIN IQM3"/>
    <property type="match status" value="1"/>
</dbReference>
<protein>
    <submittedName>
        <fullName evidence="4">Uncharacterized protein</fullName>
    </submittedName>
</protein>